<dbReference type="STRING" id="521098.Aaci_0999"/>
<keyword evidence="2" id="KW-1185">Reference proteome</keyword>
<reference evidence="2" key="1">
    <citation type="submission" date="2009-09" db="EMBL/GenBank/DDBJ databases">
        <title>The complete chromosome of Alicyclobacillus acidocaldarius subsp. acidocaldarius DSM 446.</title>
        <authorList>
            <consortium name="US DOE Joint Genome Institute (JGI-PGF)"/>
            <person name="Lucas S."/>
            <person name="Copeland A."/>
            <person name="Lapidus A."/>
            <person name="Glavina del Rio T."/>
            <person name="Dalin E."/>
            <person name="Tice H."/>
            <person name="Bruce D."/>
            <person name="Goodwin L."/>
            <person name="Pitluck S."/>
            <person name="Kyrpides N."/>
            <person name="Mavromatis K."/>
            <person name="Ivanova N."/>
            <person name="Ovchinnikova G."/>
            <person name="Chertkov O."/>
            <person name="Sims D."/>
            <person name="Brettin T."/>
            <person name="Detter J.C."/>
            <person name="Han C."/>
            <person name="Larimer F."/>
            <person name="Land M."/>
            <person name="Hauser L."/>
            <person name="Markowitz V."/>
            <person name="Cheng J.-F."/>
            <person name="Hugenholtz P."/>
            <person name="Woyke T."/>
            <person name="Wu D."/>
            <person name="Pukall R."/>
            <person name="Klenk H.-P."/>
            <person name="Eisen J.A."/>
        </authorList>
    </citation>
    <scope>NUCLEOTIDE SEQUENCE [LARGE SCALE GENOMIC DNA]</scope>
    <source>
        <strain evidence="2">ATCC 27009 / DSM 446 / BCRC 14685 / JCM 5260 / KCTC 1825 / NBRC 15652 / NCIMB 11725 / NRRL B-14509 / 104-IA</strain>
    </source>
</reference>
<name>C8WV48_ALIAD</name>
<dbReference type="KEGG" id="aac:Aaci_0999"/>
<evidence type="ECO:0000313" key="1">
    <source>
        <dbReference type="EMBL" id="ACV58037.1"/>
    </source>
</evidence>
<protein>
    <submittedName>
        <fullName evidence="1">Uncharacterized protein</fullName>
    </submittedName>
</protein>
<dbReference type="EMBL" id="CP001727">
    <property type="protein sequence ID" value="ACV58037.1"/>
    <property type="molecule type" value="Genomic_DNA"/>
</dbReference>
<gene>
    <name evidence="1" type="ordered locus">Aaci_0999</name>
</gene>
<proteinExistence type="predicted"/>
<organism evidence="1 2">
    <name type="scientific">Alicyclobacillus acidocaldarius subsp. acidocaldarius (strain ATCC 27009 / DSM 446 / BCRC 14685 / JCM 5260 / KCTC 1825 / NBRC 15652 / NCIMB 11725 / NRRL B-14509 / 104-IA)</name>
    <name type="common">Bacillus acidocaldarius</name>
    <dbReference type="NCBI Taxonomy" id="521098"/>
    <lineage>
        <taxon>Bacteria</taxon>
        <taxon>Bacillati</taxon>
        <taxon>Bacillota</taxon>
        <taxon>Bacilli</taxon>
        <taxon>Bacillales</taxon>
        <taxon>Alicyclobacillaceae</taxon>
        <taxon>Alicyclobacillus</taxon>
    </lineage>
</organism>
<dbReference type="HOGENOM" id="CLU_3246226_0_0_9"/>
<evidence type="ECO:0000313" key="2">
    <source>
        <dbReference type="Proteomes" id="UP000001917"/>
    </source>
</evidence>
<dbReference type="AlphaFoldDB" id="C8WV48"/>
<reference evidence="1 2" key="2">
    <citation type="journal article" date="2010" name="Stand. Genomic Sci.">
        <title>Complete genome sequence of Alicyclobacillus acidocaldarius type strain (104-IA).</title>
        <authorList>
            <person name="Mavromatis K."/>
            <person name="Sikorski J."/>
            <person name="Lapidus A."/>
            <person name="Glavina Del Rio T."/>
            <person name="Copeland A."/>
            <person name="Tice H."/>
            <person name="Cheng J.F."/>
            <person name="Lucas S."/>
            <person name="Chen F."/>
            <person name="Nolan M."/>
            <person name="Bruce D."/>
            <person name="Goodwin L."/>
            <person name="Pitluck S."/>
            <person name="Ivanova N."/>
            <person name="Ovchinnikova G."/>
            <person name="Pati A."/>
            <person name="Chen A."/>
            <person name="Palaniappan K."/>
            <person name="Land M."/>
            <person name="Hauser L."/>
            <person name="Chang Y.J."/>
            <person name="Jeffries C.D."/>
            <person name="Chain P."/>
            <person name="Meincke L."/>
            <person name="Sims D."/>
            <person name="Chertkov O."/>
            <person name="Han C."/>
            <person name="Brettin T."/>
            <person name="Detter J.C."/>
            <person name="Wahrenburg C."/>
            <person name="Rohde M."/>
            <person name="Pukall R."/>
            <person name="Goker M."/>
            <person name="Bristow J."/>
            <person name="Eisen J.A."/>
            <person name="Markowitz V."/>
            <person name="Hugenholtz P."/>
            <person name="Klenk H.P."/>
            <person name="Kyrpides N.C."/>
        </authorList>
    </citation>
    <scope>NUCLEOTIDE SEQUENCE [LARGE SCALE GENOMIC DNA]</scope>
    <source>
        <strain evidence="2">ATCC 27009 / DSM 446 / BCRC 14685 / JCM 5260 / KCTC 1825 / NBRC 15652 / NCIMB 11725 / NRRL B-14509 / 104-IA</strain>
    </source>
</reference>
<sequence>MKENFTYLKWEVNWEEWHDGVRDVRHAGRKCKAQAPEIGLLH</sequence>
<accession>C8WV48</accession>
<dbReference type="Proteomes" id="UP000001917">
    <property type="component" value="Chromosome"/>
</dbReference>